<feature type="region of interest" description="Disordered" evidence="6">
    <location>
        <begin position="1"/>
        <end position="20"/>
    </location>
</feature>
<name>A0A419RX63_9SPHN</name>
<evidence type="ECO:0000256" key="3">
    <source>
        <dbReference type="ARBA" id="ARBA00022692"/>
    </source>
</evidence>
<sequence length="384" mass="38528">MRLPETKTGAANDADPRDSETTEIIDLASRTSYPAVANRKNRSDALGLAAGIGFVALLGAATLWGLNASKVDGEDAVAEGAQSAAVPGPTSVGVTPTDGLPSANATIAEAPQPIPGPAPVLARAPSAGPGAGYQPGPVGNPYSSPTLVFDGGTAPASAAQVAAAATAANAVPESAGTIPGAGAAGEFAARIGGVGGGPVSARRDFDPATTVTQGTMIPAILETAINTDVPGFVRAVVSQDVRSHDGARVLIPRSSRLVGQYQSGLQAGQRRAYVIWQRVIRPDGVAVTLQSPGTAFDGTAGLEGEVDNHFFSRFGSAMLLSVIGGLANVASGGASVVLGGGQSAANTALQQDGQRPPTVRVRMGEPIRVYTARDLDFAQAPQVR</sequence>
<dbReference type="CDD" id="cd16429">
    <property type="entry name" value="VirB10"/>
    <property type="match status" value="1"/>
</dbReference>
<dbReference type="InterPro" id="IPR042217">
    <property type="entry name" value="T4SS_VirB10/TrbI"/>
</dbReference>
<dbReference type="OrthoDB" id="9807354at2"/>
<keyword evidence="9" id="KW-1185">Reference proteome</keyword>
<protein>
    <submittedName>
        <fullName evidence="8">TrbI/VirB10 family protein</fullName>
    </submittedName>
</protein>
<organism evidence="8 9">
    <name type="scientific">Aurantiacibacter aquimixticola</name>
    <dbReference type="NCBI Taxonomy" id="1958945"/>
    <lineage>
        <taxon>Bacteria</taxon>
        <taxon>Pseudomonadati</taxon>
        <taxon>Pseudomonadota</taxon>
        <taxon>Alphaproteobacteria</taxon>
        <taxon>Sphingomonadales</taxon>
        <taxon>Erythrobacteraceae</taxon>
        <taxon>Aurantiacibacter</taxon>
    </lineage>
</organism>
<proteinExistence type="inferred from homology"/>
<evidence type="ECO:0000313" key="8">
    <source>
        <dbReference type="EMBL" id="RJY10367.1"/>
    </source>
</evidence>
<gene>
    <name evidence="8" type="ORF">D6201_11275</name>
</gene>
<keyword evidence="3 7" id="KW-0812">Transmembrane</keyword>
<keyword evidence="5 7" id="KW-0472">Membrane</keyword>
<evidence type="ECO:0000256" key="1">
    <source>
        <dbReference type="ARBA" id="ARBA00004167"/>
    </source>
</evidence>
<evidence type="ECO:0000256" key="4">
    <source>
        <dbReference type="ARBA" id="ARBA00022989"/>
    </source>
</evidence>
<dbReference type="Proteomes" id="UP000285232">
    <property type="component" value="Unassembled WGS sequence"/>
</dbReference>
<feature type="transmembrane region" description="Helical" evidence="7">
    <location>
        <begin position="45"/>
        <end position="66"/>
    </location>
</feature>
<evidence type="ECO:0000256" key="6">
    <source>
        <dbReference type="SAM" id="MobiDB-lite"/>
    </source>
</evidence>
<keyword evidence="4 7" id="KW-1133">Transmembrane helix</keyword>
<dbReference type="GO" id="GO:0016020">
    <property type="term" value="C:membrane"/>
    <property type="evidence" value="ECO:0007669"/>
    <property type="project" value="UniProtKB-SubCell"/>
</dbReference>
<reference evidence="8 9" key="1">
    <citation type="journal article" date="2017" name="Int. J. Syst. Evol. Microbiol.">
        <title>Erythrobacter aquimixticola sp. nov., isolated from the junction between the ocean and a freshwater spring.</title>
        <authorList>
            <person name="Park S."/>
            <person name="Jung Y.T."/>
            <person name="Choi S.J."/>
            <person name="Yoon J.H."/>
        </authorList>
    </citation>
    <scope>NUCLEOTIDE SEQUENCE [LARGE SCALE GENOMIC DNA]</scope>
    <source>
        <strain evidence="8 9">JSSK-14</strain>
    </source>
</reference>
<dbReference type="Pfam" id="PF03743">
    <property type="entry name" value="TrbI"/>
    <property type="match status" value="1"/>
</dbReference>
<evidence type="ECO:0000256" key="7">
    <source>
        <dbReference type="SAM" id="Phobius"/>
    </source>
</evidence>
<dbReference type="EMBL" id="RAHX01000001">
    <property type="protein sequence ID" value="RJY10367.1"/>
    <property type="molecule type" value="Genomic_DNA"/>
</dbReference>
<dbReference type="InterPro" id="IPR005498">
    <property type="entry name" value="T4SS_VirB10/TraB/TrbI"/>
</dbReference>
<dbReference type="Gene3D" id="2.40.128.260">
    <property type="entry name" value="Type IV secretion system, VirB10/TraB/TrbI"/>
    <property type="match status" value="1"/>
</dbReference>
<evidence type="ECO:0000313" key="9">
    <source>
        <dbReference type="Proteomes" id="UP000285232"/>
    </source>
</evidence>
<comment type="caution">
    <text evidence="8">The sequence shown here is derived from an EMBL/GenBank/DDBJ whole genome shotgun (WGS) entry which is preliminary data.</text>
</comment>
<dbReference type="AlphaFoldDB" id="A0A419RX63"/>
<evidence type="ECO:0000256" key="5">
    <source>
        <dbReference type="ARBA" id="ARBA00023136"/>
    </source>
</evidence>
<accession>A0A419RX63</accession>
<evidence type="ECO:0000256" key="2">
    <source>
        <dbReference type="ARBA" id="ARBA00010265"/>
    </source>
</evidence>
<comment type="similarity">
    <text evidence="2">Belongs to the TrbI/VirB10 family.</text>
</comment>
<comment type="subcellular location">
    <subcellularLocation>
        <location evidence="1">Membrane</location>
        <topology evidence="1">Single-pass membrane protein</topology>
    </subcellularLocation>
</comment>